<feature type="binding site" evidence="9">
    <location>
        <position position="209"/>
    </location>
    <ligand>
        <name>Fe(2+)</name>
        <dbReference type="ChEBI" id="CHEBI:29033"/>
    </ligand>
</feature>
<dbReference type="GO" id="GO:0004325">
    <property type="term" value="F:ferrochelatase activity"/>
    <property type="evidence" value="ECO:0007669"/>
    <property type="project" value="UniProtKB-UniRule"/>
</dbReference>
<dbReference type="Proteomes" id="UP000002743">
    <property type="component" value="Chromosome"/>
</dbReference>
<feature type="binding site" evidence="9">
    <location>
        <position position="290"/>
    </location>
    <ligand>
        <name>Fe(2+)</name>
        <dbReference type="ChEBI" id="CHEBI:29033"/>
    </ligand>
</feature>
<dbReference type="GO" id="GO:0005737">
    <property type="term" value="C:cytoplasm"/>
    <property type="evidence" value="ECO:0007669"/>
    <property type="project" value="UniProtKB-SubCell"/>
</dbReference>
<accession>C6X6Y6</accession>
<dbReference type="Gene3D" id="3.40.50.1400">
    <property type="match status" value="2"/>
</dbReference>
<keyword evidence="3 9" id="KW-0479">Metal-binding</keyword>
<dbReference type="UniPathway" id="UPA00252">
    <property type="reaction ID" value="UER00325"/>
</dbReference>
<dbReference type="GO" id="GO:0006783">
    <property type="term" value="P:heme biosynthetic process"/>
    <property type="evidence" value="ECO:0007669"/>
    <property type="project" value="UniProtKB-UniRule"/>
</dbReference>
<comment type="catalytic activity">
    <reaction evidence="9 10">
        <text>heme b + 2 H(+) = protoporphyrin IX + Fe(2+)</text>
        <dbReference type="Rhea" id="RHEA:22584"/>
        <dbReference type="ChEBI" id="CHEBI:15378"/>
        <dbReference type="ChEBI" id="CHEBI:29033"/>
        <dbReference type="ChEBI" id="CHEBI:57306"/>
        <dbReference type="ChEBI" id="CHEBI:60344"/>
        <dbReference type="EC" id="4.98.1.1"/>
    </reaction>
</comment>
<dbReference type="FunFam" id="3.40.50.1400:FF:000002">
    <property type="entry name" value="Ferrochelatase"/>
    <property type="match status" value="1"/>
</dbReference>
<evidence type="ECO:0000256" key="7">
    <source>
        <dbReference type="ARBA" id="ARBA00023244"/>
    </source>
</evidence>
<comment type="pathway">
    <text evidence="9 10">Porphyrin-containing compound metabolism; protoheme biosynthesis; protoheme from protoporphyrin-IX: step 1/1.</text>
</comment>
<evidence type="ECO:0000256" key="3">
    <source>
        <dbReference type="ARBA" id="ARBA00022723"/>
    </source>
</evidence>
<evidence type="ECO:0000256" key="9">
    <source>
        <dbReference type="HAMAP-Rule" id="MF_00323"/>
    </source>
</evidence>
<dbReference type="InterPro" id="IPR033659">
    <property type="entry name" value="Ferrochelatase_N"/>
</dbReference>
<dbReference type="PROSITE" id="PS00534">
    <property type="entry name" value="FERROCHELATASE"/>
    <property type="match status" value="1"/>
</dbReference>
<dbReference type="PANTHER" id="PTHR11108">
    <property type="entry name" value="FERROCHELATASE"/>
    <property type="match status" value="1"/>
</dbReference>
<dbReference type="OrthoDB" id="9809741at2"/>
<dbReference type="HAMAP" id="MF_00323">
    <property type="entry name" value="Ferrochelatase"/>
    <property type="match status" value="1"/>
</dbReference>
<evidence type="ECO:0000256" key="5">
    <source>
        <dbReference type="ARBA" id="ARBA00023133"/>
    </source>
</evidence>
<dbReference type="GO" id="GO:0046872">
    <property type="term" value="F:metal ion binding"/>
    <property type="evidence" value="ECO:0007669"/>
    <property type="project" value="UniProtKB-KW"/>
</dbReference>
<dbReference type="PANTHER" id="PTHR11108:SF1">
    <property type="entry name" value="FERROCHELATASE, MITOCHONDRIAL"/>
    <property type="match status" value="1"/>
</dbReference>
<dbReference type="STRING" id="582744.Msip34_1887"/>
<evidence type="ECO:0000313" key="11">
    <source>
        <dbReference type="EMBL" id="ACT51129.1"/>
    </source>
</evidence>
<dbReference type="InterPro" id="IPR019772">
    <property type="entry name" value="Ferrochelatase_AS"/>
</dbReference>
<keyword evidence="2 9" id="KW-0963">Cytoplasm</keyword>
<dbReference type="NCBIfam" id="TIGR00109">
    <property type="entry name" value="hemH"/>
    <property type="match status" value="1"/>
</dbReference>
<evidence type="ECO:0000256" key="4">
    <source>
        <dbReference type="ARBA" id="ARBA00023004"/>
    </source>
</evidence>
<dbReference type="CDD" id="cd03411">
    <property type="entry name" value="Ferrochelatase_N"/>
    <property type="match status" value="1"/>
</dbReference>
<evidence type="ECO:0000313" key="12">
    <source>
        <dbReference type="Proteomes" id="UP000002743"/>
    </source>
</evidence>
<comment type="function">
    <text evidence="9 10">Catalyzes the ferrous insertion into protoporphyrin IX.</text>
</comment>
<name>C6X6Y6_METGS</name>
<proteinExistence type="inferred from homology"/>
<dbReference type="EMBL" id="CP001674">
    <property type="protein sequence ID" value="ACT51129.1"/>
    <property type="molecule type" value="Genomic_DNA"/>
</dbReference>
<evidence type="ECO:0000256" key="8">
    <source>
        <dbReference type="ARBA" id="ARBA00024536"/>
    </source>
</evidence>
<keyword evidence="6 9" id="KW-0456">Lyase</keyword>
<dbReference type="InterPro" id="IPR033644">
    <property type="entry name" value="Ferrochelatase_C"/>
</dbReference>
<gene>
    <name evidence="9" type="primary">hemH</name>
    <name evidence="11" type="ordered locus">Msip34_1887</name>
</gene>
<dbReference type="SUPFAM" id="SSF53800">
    <property type="entry name" value="Chelatase"/>
    <property type="match status" value="1"/>
</dbReference>
<protein>
    <recommendedName>
        <fullName evidence="9 10">Ferrochelatase</fullName>
        <ecNumber evidence="9 10">4.98.1.1</ecNumber>
    </recommendedName>
    <alternativeName>
        <fullName evidence="9">Heme synthase</fullName>
    </alternativeName>
    <alternativeName>
        <fullName evidence="9">Protoheme ferro-lyase</fullName>
    </alternativeName>
</protein>
<dbReference type="CDD" id="cd00419">
    <property type="entry name" value="Ferrochelatase_C"/>
    <property type="match status" value="1"/>
</dbReference>
<evidence type="ECO:0000256" key="6">
    <source>
        <dbReference type="ARBA" id="ARBA00023239"/>
    </source>
</evidence>
<keyword evidence="12" id="KW-1185">Reference proteome</keyword>
<dbReference type="AlphaFoldDB" id="C6X6Y6"/>
<reference evidence="12" key="1">
    <citation type="submission" date="2009-07" db="EMBL/GenBank/DDBJ databases">
        <title>Complete sequence of chromosome of Methylovorus sp. SIP3-4.</title>
        <authorList>
            <person name="Lucas S."/>
            <person name="Copeland A."/>
            <person name="Lapidus A."/>
            <person name="Glavina del Rio T."/>
            <person name="Tice H."/>
            <person name="Bruce D."/>
            <person name="Goodwin L."/>
            <person name="Pitluck S."/>
            <person name="Clum A."/>
            <person name="Larimer F."/>
            <person name="Land M."/>
            <person name="Hauser L."/>
            <person name="Kyrpides N."/>
            <person name="Mikhailova N."/>
            <person name="Kayluzhnaya M."/>
            <person name="Chistoserdova L."/>
        </authorList>
    </citation>
    <scope>NUCLEOTIDE SEQUENCE [LARGE SCALE GENOMIC DNA]</scope>
    <source>
        <strain evidence="12">SIP3-4</strain>
    </source>
</reference>
<dbReference type="eggNOG" id="COG0276">
    <property type="taxonomic scope" value="Bacteria"/>
</dbReference>
<dbReference type="HOGENOM" id="CLU_018884_0_0_4"/>
<dbReference type="KEGG" id="mei:Msip34_1887"/>
<comment type="catalytic activity">
    <reaction evidence="8">
        <text>Fe-coproporphyrin III + 2 H(+) = coproporphyrin III + Fe(2+)</text>
        <dbReference type="Rhea" id="RHEA:49572"/>
        <dbReference type="ChEBI" id="CHEBI:15378"/>
        <dbReference type="ChEBI" id="CHEBI:29033"/>
        <dbReference type="ChEBI" id="CHEBI:68438"/>
        <dbReference type="ChEBI" id="CHEBI:131725"/>
        <dbReference type="EC" id="4.99.1.9"/>
    </reaction>
    <physiologicalReaction direction="right-to-left" evidence="8">
        <dbReference type="Rhea" id="RHEA:49574"/>
    </physiologicalReaction>
</comment>
<evidence type="ECO:0000256" key="2">
    <source>
        <dbReference type="ARBA" id="ARBA00022490"/>
    </source>
</evidence>
<organism evidence="11 12">
    <name type="scientific">Methylovorus glucosotrophus (strain SIP3-4)</name>
    <dbReference type="NCBI Taxonomy" id="582744"/>
    <lineage>
        <taxon>Bacteria</taxon>
        <taxon>Pseudomonadati</taxon>
        <taxon>Pseudomonadota</taxon>
        <taxon>Betaproteobacteria</taxon>
        <taxon>Nitrosomonadales</taxon>
        <taxon>Methylophilaceae</taxon>
        <taxon>Methylovorus</taxon>
    </lineage>
</organism>
<reference evidence="11 12" key="2">
    <citation type="journal article" date="2011" name="J. Bacteriol.">
        <title>Genomes of three methylotrophs from a single niche uncover genetic and metabolic divergence of Methylophilaceae.</title>
        <authorList>
            <person name="Lapidus A."/>
            <person name="Clum A."/>
            <person name="Labutti K."/>
            <person name="Kaluzhnaya M.G."/>
            <person name="Lim S."/>
            <person name="Beck D.A."/>
            <person name="Glavina Del Rio T."/>
            <person name="Nolan M."/>
            <person name="Mavromatis K."/>
            <person name="Huntemann M."/>
            <person name="Lucas S."/>
            <person name="Lidstrom M.E."/>
            <person name="Ivanova N."/>
            <person name="Chistoserdova L."/>
        </authorList>
    </citation>
    <scope>NUCLEOTIDE SEQUENCE [LARGE SCALE GENOMIC DNA]</scope>
    <source>
        <strain evidence="11 12">SIP3-4</strain>
    </source>
</reference>
<evidence type="ECO:0000256" key="1">
    <source>
        <dbReference type="ARBA" id="ARBA00007718"/>
    </source>
</evidence>
<comment type="subcellular location">
    <subcellularLocation>
        <location evidence="9 10">Cytoplasm</location>
    </subcellularLocation>
</comment>
<comment type="similarity">
    <text evidence="1 9 10">Belongs to the ferrochelatase family.</text>
</comment>
<dbReference type="RefSeq" id="WP_015830496.1">
    <property type="nucleotide sequence ID" value="NC_012969.1"/>
</dbReference>
<dbReference type="InterPro" id="IPR001015">
    <property type="entry name" value="Ferrochelatase"/>
</dbReference>
<keyword evidence="5 9" id="KW-0350">Heme biosynthesis</keyword>
<dbReference type="EC" id="4.98.1.1" evidence="9 10"/>
<keyword evidence="4 9" id="KW-0408">Iron</keyword>
<sequence>MKKTMGAFDHATLPKTGILLANLGTPDAPTAKALRPYLKQFLSDRRVVEIPRIIWWLILNLIILNLRPRKSAEKYAQIWTSEGSPLLANARKQTALLQGFLSQRIASPYAVELGMRYGNPSIASAIAKLQAQNCTRILVFPLYPQYAASSTASALDAVWDTLKQTRNVPAIRTIRNYHDHPAYIKALADSVREYWSINGKPEKLVMSFHGVPRYTLDKGDPYHCECHKTGRLLAEALGLSKDQYLIAFQSRFGKAEWLKPYLAATLEKLGKDQVKRVDVVCPGFSSDCLETLEEIAMEGKEIFQHNGGGEYHYIPALNSRESWIHAMYDIALDNLHGWVSTEWDAEHARQEGLKTALRAQALSESKADV</sequence>
<keyword evidence="7 9" id="KW-0627">Porphyrin biosynthesis</keyword>
<dbReference type="Pfam" id="PF00762">
    <property type="entry name" value="Ferrochelatase"/>
    <property type="match status" value="1"/>
</dbReference>
<evidence type="ECO:0000256" key="10">
    <source>
        <dbReference type="RuleBase" id="RU000607"/>
    </source>
</evidence>